<comment type="caution">
    <text evidence="1">The sequence shown here is derived from an EMBL/GenBank/DDBJ whole genome shotgun (WGS) entry which is preliminary data.</text>
</comment>
<dbReference type="KEGG" id="pchm:VFPPC_18276"/>
<dbReference type="OrthoDB" id="4960374at2759"/>
<dbReference type="GeneID" id="28852864"/>
<evidence type="ECO:0000313" key="1">
    <source>
        <dbReference type="EMBL" id="OWT42585.1"/>
    </source>
</evidence>
<reference evidence="1 2" key="1">
    <citation type="journal article" date="2016" name="PLoS Pathog.">
        <title>Biosynthesis of antibiotic leucinostatins in bio-control fungus Purpureocillium lilacinum and their inhibition on phytophthora revealed by genome mining.</title>
        <authorList>
            <person name="Wang G."/>
            <person name="Liu Z."/>
            <person name="Lin R."/>
            <person name="Li E."/>
            <person name="Mao Z."/>
            <person name="Ling J."/>
            <person name="Yang Y."/>
            <person name="Yin W.B."/>
            <person name="Xie B."/>
        </authorList>
    </citation>
    <scope>NUCLEOTIDE SEQUENCE [LARGE SCALE GENOMIC DNA]</scope>
    <source>
        <strain evidence="1">170</strain>
    </source>
</reference>
<accession>A0A219AQZ1</accession>
<dbReference type="AlphaFoldDB" id="A0A219AQZ1"/>
<sequence>MSQSTDQLITRSQSSAFSYCHKFFSLYESKFMNHGETIDTALLQSEDSPSWPIDMPFPLDLLDTGCIATGLPWLGDTEVPLIPENGLSSDRNERFEDDYSEIADVVDMSLFEEGTLAVSPSWIAVAGQLFRSSSDTTSRDGALERGMTADALGDMPDFSDLVHFEPDVPLVTSEAQDLEAPIAPESQRSEIPSSPICILEDAKKHIERIYPTEDDSDGETTNTEPIRYSSSDNFIERQRIVIDLTKEDDSDDEPMSTEPIRHSLSGGSIECQRIDIDLTQGDDEEKLAAWNDNVYDDTNYYYRSSYENRRYFITPASDFPYSRADSNFVTTALIMNGKSYQWNYRCKEYRSGNSCARPRHKDTTIVMRAGGIDIPIKLTYRGFGIWEGANYCMGVAISNNTAREIVFNRQLIRLKRKKGS</sequence>
<protein>
    <submittedName>
        <fullName evidence="1">Uncharacterized protein</fullName>
    </submittedName>
</protein>
<organism evidence="1 2">
    <name type="scientific">Pochonia chlamydosporia 170</name>
    <dbReference type="NCBI Taxonomy" id="1380566"/>
    <lineage>
        <taxon>Eukaryota</taxon>
        <taxon>Fungi</taxon>
        <taxon>Dikarya</taxon>
        <taxon>Ascomycota</taxon>
        <taxon>Pezizomycotina</taxon>
        <taxon>Sordariomycetes</taxon>
        <taxon>Hypocreomycetidae</taxon>
        <taxon>Hypocreales</taxon>
        <taxon>Clavicipitaceae</taxon>
        <taxon>Pochonia</taxon>
    </lineage>
</organism>
<keyword evidence="2" id="KW-1185">Reference proteome</keyword>
<evidence type="ECO:0000313" key="2">
    <source>
        <dbReference type="Proteomes" id="UP000078397"/>
    </source>
</evidence>
<dbReference type="Proteomes" id="UP000078397">
    <property type="component" value="Unassembled WGS sequence"/>
</dbReference>
<proteinExistence type="predicted"/>
<gene>
    <name evidence="1" type="ORF">VFPPC_18276</name>
</gene>
<dbReference type="EMBL" id="LSBJ02000011">
    <property type="protein sequence ID" value="OWT42585.1"/>
    <property type="molecule type" value="Genomic_DNA"/>
</dbReference>
<name>A0A219AQZ1_METCM</name>
<dbReference type="RefSeq" id="XP_018137476.2">
    <property type="nucleotide sequence ID" value="XM_018288870.2"/>
</dbReference>